<comment type="caution">
    <text evidence="1">The sequence shown here is derived from an EMBL/GenBank/DDBJ whole genome shotgun (WGS) entry which is preliminary data.</text>
</comment>
<dbReference type="Gene3D" id="1.20.1260.10">
    <property type="match status" value="1"/>
</dbReference>
<dbReference type="PANTHER" id="PTHR42637:SF1">
    <property type="entry name" value="TRNA 2-(METHYLSULFANYL)-N(6)-ISOPENTENYLADENOSINE(37) HYDROXYLASE"/>
    <property type="match status" value="1"/>
</dbReference>
<dbReference type="InterPro" id="IPR009078">
    <property type="entry name" value="Ferritin-like_SF"/>
</dbReference>
<dbReference type="PANTHER" id="PTHR42637">
    <property type="entry name" value="TRNA-(MS[2]IO[6]A)-HYDROXYLASE"/>
    <property type="match status" value="1"/>
</dbReference>
<accession>A0AA37VX60</accession>
<dbReference type="NCBIfam" id="NF047790">
    <property type="entry name" value="tRNAmsioHdxaseMiaE"/>
    <property type="match status" value="1"/>
</dbReference>
<protein>
    <submittedName>
        <fullName evidence="1">tRNA-(Ms[2]io[6]A)-hydroxylase</fullName>
    </submittedName>
</protein>
<sequence>MSSDPIQKLLAPVHEFLHCATPNEWIAEARRPEHLPALLVDHMNCELKAAQTAIMLLRKYAVDKNTAQALAQWAKPFEDMVYFRRYSPELAGAKNGQIQLVYKQDNEFNREFGSAMMRLIKEEFHHFVQVLEILEQRDIPYHSLSAGRYAKGLMRCARTHEPATLVDKLIIGGLIEARSCERFAKLAPFLDDELKQFYVSLLRSEARHFKDYLALANSVAGECIDARVQYLAAKEAELIQSSDPEFRFHSGSPLAEVLAS</sequence>
<reference evidence="1" key="1">
    <citation type="journal article" date="2014" name="Int. J. Syst. Evol. Microbiol.">
        <title>Complete genome sequence of Corynebacterium casei LMG S-19264T (=DSM 44701T), isolated from a smear-ripened cheese.</title>
        <authorList>
            <consortium name="US DOE Joint Genome Institute (JGI-PGF)"/>
            <person name="Walter F."/>
            <person name="Albersmeier A."/>
            <person name="Kalinowski J."/>
            <person name="Ruckert C."/>
        </authorList>
    </citation>
    <scope>NUCLEOTIDE SEQUENCE</scope>
    <source>
        <strain evidence="1">NBRC 101628</strain>
    </source>
</reference>
<evidence type="ECO:0000313" key="2">
    <source>
        <dbReference type="Proteomes" id="UP001161422"/>
    </source>
</evidence>
<dbReference type="Proteomes" id="UP001161422">
    <property type="component" value="Unassembled WGS sequence"/>
</dbReference>
<dbReference type="InterPro" id="IPR012347">
    <property type="entry name" value="Ferritin-like"/>
</dbReference>
<evidence type="ECO:0000313" key="1">
    <source>
        <dbReference type="EMBL" id="GLP96566.1"/>
    </source>
</evidence>
<reference evidence="1" key="2">
    <citation type="submission" date="2023-01" db="EMBL/GenBank/DDBJ databases">
        <title>Draft genome sequence of Paraferrimonas sedimenticola strain NBRC 101628.</title>
        <authorList>
            <person name="Sun Q."/>
            <person name="Mori K."/>
        </authorList>
    </citation>
    <scope>NUCLEOTIDE SEQUENCE</scope>
    <source>
        <strain evidence="1">NBRC 101628</strain>
    </source>
</reference>
<proteinExistence type="predicted"/>
<gene>
    <name evidence="1" type="ORF">GCM10007895_18720</name>
</gene>
<dbReference type="InterPro" id="IPR010386">
    <property type="entry name" value="tRNA-Hydrxlase_MiaE"/>
</dbReference>
<keyword evidence="2" id="KW-1185">Reference proteome</keyword>
<dbReference type="EMBL" id="BSNC01000005">
    <property type="protein sequence ID" value="GLP96566.1"/>
    <property type="molecule type" value="Genomic_DNA"/>
</dbReference>
<name>A0AA37VX60_9GAMM</name>
<dbReference type="RefSeq" id="WP_245837017.1">
    <property type="nucleotide sequence ID" value="NZ_BSNC01000005.1"/>
</dbReference>
<dbReference type="SUPFAM" id="SSF47240">
    <property type="entry name" value="Ferritin-like"/>
    <property type="match status" value="1"/>
</dbReference>
<organism evidence="1 2">
    <name type="scientific">Paraferrimonas sedimenticola</name>
    <dbReference type="NCBI Taxonomy" id="375674"/>
    <lineage>
        <taxon>Bacteria</taxon>
        <taxon>Pseudomonadati</taxon>
        <taxon>Pseudomonadota</taxon>
        <taxon>Gammaproteobacteria</taxon>
        <taxon>Alteromonadales</taxon>
        <taxon>Ferrimonadaceae</taxon>
        <taxon>Paraferrimonas</taxon>
    </lineage>
</organism>
<dbReference type="GO" id="GO:0045301">
    <property type="term" value="F:tRNA 2-(methylsulfanyl)-N(6)-isopentenyladenosine(37) hydroxylase activity"/>
    <property type="evidence" value="ECO:0007669"/>
    <property type="project" value="InterPro"/>
</dbReference>
<dbReference type="GO" id="GO:0006400">
    <property type="term" value="P:tRNA modification"/>
    <property type="evidence" value="ECO:0007669"/>
    <property type="project" value="InterPro"/>
</dbReference>
<dbReference type="Pfam" id="PF06175">
    <property type="entry name" value="MiaE"/>
    <property type="match status" value="1"/>
</dbReference>
<dbReference type="AlphaFoldDB" id="A0AA37VX60"/>
<dbReference type="PIRSF" id="PIRSF020736">
    <property type="entry name" value="MiaE"/>
    <property type="match status" value="1"/>
</dbReference>